<keyword evidence="10" id="KW-0808">Transferase</keyword>
<keyword evidence="2 8" id="KW-0436">Ligase</keyword>
<feature type="binding site" evidence="8">
    <location>
        <begin position="25"/>
        <end position="26"/>
    </location>
    <ligand>
        <name>N(1)-(5-phospho-beta-D-ribosyl)glycinamide</name>
        <dbReference type="ChEBI" id="CHEBI:143788"/>
    </ligand>
</feature>
<protein>
    <recommendedName>
        <fullName evidence="8">Formate-dependent phosphoribosylglycinamide formyltransferase</fullName>
        <ecNumber evidence="8">6.3.1.21</ecNumber>
    </recommendedName>
    <alternativeName>
        <fullName evidence="8">5'-phosphoribosylglycinamide transformylase 2</fullName>
    </alternativeName>
    <alternativeName>
        <fullName evidence="8">Formate-dependent GAR transformylase</fullName>
    </alternativeName>
    <alternativeName>
        <fullName evidence="8">GAR transformylase 2</fullName>
        <shortName evidence="8">GART 2</shortName>
    </alternativeName>
    <alternativeName>
        <fullName evidence="8">Non-folate glycinamide ribonucleotide transformylase</fullName>
    </alternativeName>
    <alternativeName>
        <fullName evidence="8">Phosphoribosylglycinamide formyltransferase 2</fullName>
    </alternativeName>
</protein>
<evidence type="ECO:0000256" key="3">
    <source>
        <dbReference type="ARBA" id="ARBA00022723"/>
    </source>
</evidence>
<dbReference type="PROSITE" id="PS50975">
    <property type="entry name" value="ATP_GRASP"/>
    <property type="match status" value="1"/>
</dbReference>
<comment type="pathway">
    <text evidence="8">Purine metabolism; IMP biosynthesis via de novo pathway; N(2)-formyl-N(1)-(5-phospho-D-ribosyl)glycinamide from N(1)-(5-phospho-D-ribosyl)glycinamide (formate route): step 1/1.</text>
</comment>
<dbReference type="FunFam" id="3.40.50.20:FF:000007">
    <property type="entry name" value="Formate-dependent phosphoribosylglycinamide formyltransferase"/>
    <property type="match status" value="1"/>
</dbReference>
<dbReference type="InterPro" id="IPR054350">
    <property type="entry name" value="PurT/PurK_preATP-grasp"/>
</dbReference>
<keyword evidence="6 8" id="KW-0067">ATP-binding</keyword>
<dbReference type="NCBIfam" id="TIGR01142">
    <property type="entry name" value="purT"/>
    <property type="match status" value="1"/>
</dbReference>
<dbReference type="GO" id="GO:0004644">
    <property type="term" value="F:phosphoribosylglycinamide formyltransferase activity"/>
    <property type="evidence" value="ECO:0007669"/>
    <property type="project" value="UniProtKB-UniRule"/>
</dbReference>
<dbReference type="GO" id="GO:0043815">
    <property type="term" value="F:phosphoribosylglycinamide formyltransferase 2 activity"/>
    <property type="evidence" value="ECO:0007669"/>
    <property type="project" value="UniProtKB-UniRule"/>
</dbReference>
<feature type="binding site" evidence="8">
    <location>
        <position position="117"/>
    </location>
    <ligand>
        <name>ATP</name>
        <dbReference type="ChEBI" id="CHEBI:30616"/>
    </ligand>
</feature>
<feature type="binding site" evidence="8">
    <location>
        <begin position="163"/>
        <end position="168"/>
    </location>
    <ligand>
        <name>ATP</name>
        <dbReference type="ChEBI" id="CHEBI:30616"/>
    </ligand>
</feature>
<dbReference type="GO" id="GO:0000287">
    <property type="term" value="F:magnesium ion binding"/>
    <property type="evidence" value="ECO:0007669"/>
    <property type="project" value="UniProtKB-UniRule"/>
</dbReference>
<dbReference type="Gene3D" id="3.40.50.20">
    <property type="match status" value="1"/>
</dbReference>
<dbReference type="InterPro" id="IPR016185">
    <property type="entry name" value="PreATP-grasp_dom_sf"/>
</dbReference>
<dbReference type="PANTHER" id="PTHR43055">
    <property type="entry name" value="FORMATE-DEPENDENT PHOSPHORIBOSYLGLYCINAMIDE FORMYLTRANSFERASE"/>
    <property type="match status" value="1"/>
</dbReference>
<feature type="binding site" evidence="8">
    <location>
        <position position="206"/>
    </location>
    <ligand>
        <name>ATP</name>
        <dbReference type="ChEBI" id="CHEBI:30616"/>
    </ligand>
</feature>
<evidence type="ECO:0000256" key="1">
    <source>
        <dbReference type="ARBA" id="ARBA00011738"/>
    </source>
</evidence>
<dbReference type="InterPro" id="IPR011761">
    <property type="entry name" value="ATP-grasp"/>
</dbReference>
<evidence type="ECO:0000256" key="4">
    <source>
        <dbReference type="ARBA" id="ARBA00022741"/>
    </source>
</evidence>
<proteinExistence type="inferred from homology"/>
<comment type="caution">
    <text evidence="10">The sequence shown here is derived from an EMBL/GenBank/DDBJ whole genome shotgun (WGS) entry which is preliminary data.</text>
</comment>
<evidence type="ECO:0000256" key="8">
    <source>
        <dbReference type="HAMAP-Rule" id="MF_01643"/>
    </source>
</evidence>
<keyword evidence="5 8" id="KW-0658">Purine biosynthesis</keyword>
<dbReference type="PANTHER" id="PTHR43055:SF1">
    <property type="entry name" value="FORMATE-DEPENDENT PHOSPHORIBOSYLGLYCINAMIDE FORMYLTRANSFERASE"/>
    <property type="match status" value="1"/>
</dbReference>
<dbReference type="SUPFAM" id="SSF51246">
    <property type="entry name" value="Rudiment single hybrid motif"/>
    <property type="match status" value="1"/>
</dbReference>
<dbReference type="GO" id="GO:0005829">
    <property type="term" value="C:cytosol"/>
    <property type="evidence" value="ECO:0007669"/>
    <property type="project" value="TreeGrafter"/>
</dbReference>
<dbReference type="InterPro" id="IPR013815">
    <property type="entry name" value="ATP_grasp_subdomain_1"/>
</dbReference>
<comment type="subunit">
    <text evidence="1 8">Homodimer.</text>
</comment>
<dbReference type="Pfam" id="PF21244">
    <property type="entry name" value="PurT_C"/>
    <property type="match status" value="1"/>
</dbReference>
<dbReference type="Gene3D" id="3.30.470.20">
    <property type="entry name" value="ATP-grasp fold, B domain"/>
    <property type="match status" value="1"/>
</dbReference>
<dbReference type="HAMAP" id="MF_01643">
    <property type="entry name" value="PurT"/>
    <property type="match status" value="1"/>
</dbReference>
<dbReference type="EC" id="6.3.1.21" evidence="8"/>
<keyword evidence="3 8" id="KW-0479">Metal-binding</keyword>
<comment type="function">
    <text evidence="8">Involved in the de novo purine biosynthesis. Catalyzes the transfer of formate to 5-phospho-ribosyl-glycinamide (GAR), producing 5-phospho-ribosyl-N-formylglycinamide (FGAR). Formate is provided by PurU via hydrolysis of 10-formyl-tetrahydrofolate.</text>
</comment>
<name>A0A9X3EFT9_9GAMM</name>
<dbReference type="EMBL" id="JAPNOA010000056">
    <property type="protein sequence ID" value="MCY0966828.1"/>
    <property type="molecule type" value="Genomic_DNA"/>
</dbReference>
<dbReference type="InterPro" id="IPR048740">
    <property type="entry name" value="PurT_C"/>
</dbReference>
<evidence type="ECO:0000313" key="11">
    <source>
        <dbReference type="Proteomes" id="UP001150830"/>
    </source>
</evidence>
<evidence type="ECO:0000256" key="6">
    <source>
        <dbReference type="ARBA" id="ARBA00022840"/>
    </source>
</evidence>
<dbReference type="Pfam" id="PF22660">
    <property type="entry name" value="RS_preATP-grasp-like"/>
    <property type="match status" value="1"/>
</dbReference>
<gene>
    <name evidence="8 10" type="primary">purT</name>
    <name evidence="10" type="ORF">OUO13_16730</name>
</gene>
<dbReference type="Pfam" id="PF02222">
    <property type="entry name" value="ATP-grasp"/>
    <property type="match status" value="1"/>
</dbReference>
<comment type="similarity">
    <text evidence="8">Belongs to the PurK/PurT family.</text>
</comment>
<dbReference type="Proteomes" id="UP001150830">
    <property type="component" value="Unassembled WGS sequence"/>
</dbReference>
<feature type="binding site" evidence="8">
    <location>
        <position position="294"/>
    </location>
    <ligand>
        <name>N(1)-(5-phospho-beta-D-ribosyl)glycinamide</name>
        <dbReference type="ChEBI" id="CHEBI:143788"/>
    </ligand>
</feature>
<feature type="binding site" evidence="8">
    <location>
        <position position="287"/>
    </location>
    <ligand>
        <name>Mg(2+)</name>
        <dbReference type="ChEBI" id="CHEBI:18420"/>
    </ligand>
</feature>
<feature type="binding site" evidence="8">
    <location>
        <position position="85"/>
    </location>
    <ligand>
        <name>N(1)-(5-phospho-beta-D-ribosyl)glycinamide</name>
        <dbReference type="ChEBI" id="CHEBI:143788"/>
    </ligand>
</feature>
<feature type="binding site" evidence="8">
    <location>
        <position position="364"/>
    </location>
    <ligand>
        <name>N(1)-(5-phospho-beta-D-ribosyl)glycinamide</name>
        <dbReference type="ChEBI" id="CHEBI:143788"/>
    </ligand>
</feature>
<dbReference type="InterPro" id="IPR005862">
    <property type="entry name" value="PurT"/>
</dbReference>
<dbReference type="InterPro" id="IPR011054">
    <property type="entry name" value="Rudment_hybrid_motif"/>
</dbReference>
<dbReference type="SUPFAM" id="SSF52440">
    <property type="entry name" value="PreATP-grasp domain"/>
    <property type="match status" value="1"/>
</dbReference>
<organism evidence="10 11">
    <name type="scientific">Parathalassolituus penaei</name>
    <dbReference type="NCBI Taxonomy" id="2997323"/>
    <lineage>
        <taxon>Bacteria</taxon>
        <taxon>Pseudomonadati</taxon>
        <taxon>Pseudomonadota</taxon>
        <taxon>Gammaproteobacteria</taxon>
        <taxon>Oceanospirillales</taxon>
        <taxon>Oceanospirillaceae</taxon>
        <taxon>Parathalassolituus</taxon>
    </lineage>
</organism>
<feature type="domain" description="ATP-grasp" evidence="9">
    <location>
        <begin position="122"/>
        <end position="316"/>
    </location>
</feature>
<evidence type="ECO:0000256" key="5">
    <source>
        <dbReference type="ARBA" id="ARBA00022755"/>
    </source>
</evidence>
<dbReference type="FunFam" id="3.30.1490.20:FF:000013">
    <property type="entry name" value="Formate-dependent phosphoribosylglycinamide formyltransferase"/>
    <property type="match status" value="1"/>
</dbReference>
<reference evidence="10" key="1">
    <citation type="submission" date="2022-11" db="EMBL/GenBank/DDBJ databases">
        <title>Parathalassolutuus dongxingensis gen. nov., sp. nov., a novel member of family Oceanospirillaceae isolated from a coastal shrimp pond in Guangxi, China.</title>
        <authorList>
            <person name="Chen H."/>
        </authorList>
    </citation>
    <scope>NUCLEOTIDE SEQUENCE</scope>
    <source>
        <strain evidence="10">G-43</strain>
    </source>
</reference>
<keyword evidence="4 8" id="KW-0547">Nucleotide-binding</keyword>
<feature type="binding site" evidence="8">
    <location>
        <position position="158"/>
    </location>
    <ligand>
        <name>ATP</name>
        <dbReference type="ChEBI" id="CHEBI:30616"/>
    </ligand>
</feature>
<evidence type="ECO:0000256" key="7">
    <source>
        <dbReference type="ARBA" id="ARBA00022842"/>
    </source>
</evidence>
<evidence type="ECO:0000256" key="2">
    <source>
        <dbReference type="ARBA" id="ARBA00022598"/>
    </source>
</evidence>
<dbReference type="Gene3D" id="3.30.1490.20">
    <property type="entry name" value="ATP-grasp fold, A domain"/>
    <property type="match status" value="1"/>
</dbReference>
<dbReference type="SUPFAM" id="SSF56059">
    <property type="entry name" value="Glutathione synthetase ATP-binding domain-like"/>
    <property type="match status" value="1"/>
</dbReference>
<dbReference type="NCBIfam" id="NF006766">
    <property type="entry name" value="PRK09288.1"/>
    <property type="match status" value="1"/>
</dbReference>
<evidence type="ECO:0000259" key="9">
    <source>
        <dbReference type="PROSITE" id="PS50975"/>
    </source>
</evidence>
<dbReference type="GO" id="GO:0005524">
    <property type="term" value="F:ATP binding"/>
    <property type="evidence" value="ECO:0007669"/>
    <property type="project" value="UniProtKB-UniRule"/>
</dbReference>
<feature type="binding site" evidence="8">
    <location>
        <begin position="371"/>
        <end position="372"/>
    </location>
    <ligand>
        <name>N(1)-(5-phospho-beta-D-ribosyl)glycinamide</name>
        <dbReference type="ChEBI" id="CHEBI:143788"/>
    </ligand>
</feature>
<accession>A0A9X3EFT9</accession>
<feature type="binding site" evidence="8">
    <location>
        <begin position="198"/>
        <end position="201"/>
    </location>
    <ligand>
        <name>ATP</name>
        <dbReference type="ChEBI" id="CHEBI:30616"/>
    </ligand>
</feature>
<evidence type="ECO:0000313" key="10">
    <source>
        <dbReference type="EMBL" id="MCY0966828.1"/>
    </source>
</evidence>
<keyword evidence="7 8" id="KW-0460">Magnesium</keyword>
<dbReference type="AlphaFoldDB" id="A0A9X3EFT9"/>
<dbReference type="GO" id="GO:0006189">
    <property type="term" value="P:'de novo' IMP biosynthetic process"/>
    <property type="evidence" value="ECO:0007669"/>
    <property type="project" value="UniProtKB-UniRule"/>
</dbReference>
<feature type="binding site" evidence="8">
    <location>
        <position position="275"/>
    </location>
    <ligand>
        <name>Mg(2+)</name>
        <dbReference type="ChEBI" id="CHEBI:18420"/>
    </ligand>
</feature>
<sequence length="401" mass="43072">MFSSGVLGTPFSPVATRVLLCGAGELGKEVVIELQRLGCEVIAVDRYAHAPAMQVADRSHVVDMLDGAALRAVIEHEQPHLVVPEIEAIATATLAELEAEGVNIVPTARATQLTMNREGIRRLAAEELQLPTSRYRFAASKEDFDAAVAEIGLPCVVKPIMSSSGKGQSLVRTADQVDAAWQYAQEGGRAGKGKVIVEGFVDFDFEITLLTIRHRGADGQTVTSFCEPIGHRQEDGDYQESWQPQIMSELALQRAQQVADAVTAELGGWGLYGVELFVKGDEVIFSEVSPRPHDTGLVTLISQDLSEFALHARAILGLPIPSIRQFGPSASAVLLVSGESASMQFGNLPAALALPDTQLRLFGKPEVRGKRRLGVALARDESTDAARERAAAVIAEIQVTF</sequence>
<dbReference type="InterPro" id="IPR003135">
    <property type="entry name" value="ATP-grasp_carboxylate-amine"/>
</dbReference>
<comment type="catalytic activity">
    <reaction evidence="8">
        <text>N(1)-(5-phospho-beta-D-ribosyl)glycinamide + formate + ATP = N(2)-formyl-N(1)-(5-phospho-beta-D-ribosyl)glycinamide + ADP + phosphate + H(+)</text>
        <dbReference type="Rhea" id="RHEA:24829"/>
        <dbReference type="ChEBI" id="CHEBI:15378"/>
        <dbReference type="ChEBI" id="CHEBI:15740"/>
        <dbReference type="ChEBI" id="CHEBI:30616"/>
        <dbReference type="ChEBI" id="CHEBI:43474"/>
        <dbReference type="ChEBI" id="CHEBI:143788"/>
        <dbReference type="ChEBI" id="CHEBI:147286"/>
        <dbReference type="ChEBI" id="CHEBI:456216"/>
        <dbReference type="EC" id="6.3.1.21"/>
    </reaction>
</comment>
<keyword evidence="11" id="KW-1185">Reference proteome</keyword>
<dbReference type="FunFam" id="3.30.470.20:FF:000027">
    <property type="entry name" value="Formate-dependent phosphoribosylglycinamide formyltransferase"/>
    <property type="match status" value="1"/>
</dbReference>